<dbReference type="CDD" id="cd11567">
    <property type="entry name" value="YciH_like"/>
    <property type="match status" value="1"/>
</dbReference>
<evidence type="ECO:0000259" key="6">
    <source>
        <dbReference type="PROSITE" id="PS50296"/>
    </source>
</evidence>
<dbReference type="Pfam" id="PF01253">
    <property type="entry name" value="SUI1"/>
    <property type="match status" value="1"/>
</dbReference>
<feature type="domain" description="SUI1" evidence="6">
    <location>
        <begin position="28"/>
        <end position="94"/>
    </location>
</feature>
<evidence type="ECO:0000256" key="5">
    <source>
        <dbReference type="PIRNR" id="PIRNR037511"/>
    </source>
</evidence>
<keyword evidence="2 4" id="KW-0810">Translation regulation</keyword>
<dbReference type="GO" id="GO:0001731">
    <property type="term" value="P:formation of translation preinitiation complex"/>
    <property type="evidence" value="ECO:0007669"/>
    <property type="project" value="UniProtKB-UniRule"/>
</dbReference>
<protein>
    <recommendedName>
        <fullName evidence="4 5">Protein translation factor SUI1 homolog</fullName>
    </recommendedName>
</protein>
<evidence type="ECO:0000256" key="1">
    <source>
        <dbReference type="ARBA" id="ARBA00005422"/>
    </source>
</evidence>
<dbReference type="NCBIfam" id="TIGR01158">
    <property type="entry name" value="SUI1_rel"/>
    <property type="match status" value="1"/>
</dbReference>
<dbReference type="HAMAP" id="MF_00604">
    <property type="entry name" value="SUI1"/>
    <property type="match status" value="1"/>
</dbReference>
<evidence type="ECO:0000313" key="7">
    <source>
        <dbReference type="EMBL" id="UJG40797.1"/>
    </source>
</evidence>
<dbReference type="NCBIfam" id="NF002096">
    <property type="entry name" value="PRK00939.1"/>
    <property type="match status" value="1"/>
</dbReference>
<dbReference type="PROSITE" id="PS50296">
    <property type="entry name" value="SUI1"/>
    <property type="match status" value="1"/>
</dbReference>
<sequence>MEEDLCPVCGLPQDLCVCEGLAKEVQIIRVYLEKRRYGKNYTCISGIDPKEVDLGNLAKKLKTQLACGGTYKDGRIELQGDHRFKIKDLLVNAGFPAENIEVQ</sequence>
<accession>A0A9Y1FKN3</accession>
<dbReference type="InterPro" id="IPR022851">
    <property type="entry name" value="SUI1_arc"/>
</dbReference>
<keyword evidence="3 4" id="KW-0648">Protein biosynthesis</keyword>
<gene>
    <name evidence="7" type="primary">yciH</name>
    <name evidence="7" type="ORF">K9W45_13290</name>
</gene>
<evidence type="ECO:0000256" key="2">
    <source>
        <dbReference type="ARBA" id="ARBA00022845"/>
    </source>
</evidence>
<name>A0A9Y1FKN3_9ARCH</name>
<dbReference type="Proteomes" id="UP001201020">
    <property type="component" value="Chromosome"/>
</dbReference>
<dbReference type="GO" id="GO:0006417">
    <property type="term" value="P:regulation of translation"/>
    <property type="evidence" value="ECO:0007669"/>
    <property type="project" value="UniProtKB-UniRule"/>
</dbReference>
<dbReference type="SUPFAM" id="SSF55159">
    <property type="entry name" value="eIF1-like"/>
    <property type="match status" value="1"/>
</dbReference>
<comment type="similarity">
    <text evidence="1 4 5">Belongs to the SUI1 family.</text>
</comment>
<dbReference type="PANTHER" id="PTHR12789:SF0">
    <property type="entry name" value="DENSITY-REGULATED PROTEIN"/>
    <property type="match status" value="1"/>
</dbReference>
<dbReference type="GO" id="GO:0002188">
    <property type="term" value="P:translation reinitiation"/>
    <property type="evidence" value="ECO:0007669"/>
    <property type="project" value="UniProtKB-UniRule"/>
</dbReference>
<dbReference type="PANTHER" id="PTHR12789">
    <property type="entry name" value="DENSITY-REGULATED PROTEIN HOMOLOG"/>
    <property type="match status" value="1"/>
</dbReference>
<dbReference type="GO" id="GO:0003743">
    <property type="term" value="F:translation initiation factor activity"/>
    <property type="evidence" value="ECO:0007669"/>
    <property type="project" value="UniProtKB-UniRule"/>
</dbReference>
<dbReference type="EMBL" id="CP084166">
    <property type="protein sequence ID" value="UJG40797.1"/>
    <property type="molecule type" value="Genomic_DNA"/>
</dbReference>
<evidence type="ECO:0000256" key="3">
    <source>
        <dbReference type="ARBA" id="ARBA00022917"/>
    </source>
</evidence>
<dbReference type="InterPro" id="IPR001950">
    <property type="entry name" value="SUI1"/>
</dbReference>
<dbReference type="InterPro" id="IPR050318">
    <property type="entry name" value="DENR/SUI1_TIF"/>
</dbReference>
<dbReference type="AlphaFoldDB" id="A0A9Y1FKN3"/>
<organism evidence="7">
    <name type="scientific">Candidatus Heimdallarchaeum aukensis</name>
    <dbReference type="NCBI Taxonomy" id="2876573"/>
    <lineage>
        <taxon>Archaea</taxon>
        <taxon>Promethearchaeati</taxon>
        <taxon>Candidatus Heimdallarchaeota</taxon>
        <taxon>Candidatus Heimdallarchaeia (ex Rinke et al. 2021) (nom. nud.)</taxon>
        <taxon>Candidatus Heimdallarchaeales</taxon>
        <taxon>Candidatus Heimdallarchaeaceae</taxon>
        <taxon>Candidatus Heimdallarchaeum</taxon>
    </lineage>
</organism>
<dbReference type="InterPro" id="IPR036877">
    <property type="entry name" value="SUI1_dom_sf"/>
</dbReference>
<dbReference type="Gene3D" id="3.30.780.10">
    <property type="entry name" value="SUI1-like domain"/>
    <property type="match status" value="1"/>
</dbReference>
<dbReference type="GO" id="GO:0003729">
    <property type="term" value="F:mRNA binding"/>
    <property type="evidence" value="ECO:0007669"/>
    <property type="project" value="TreeGrafter"/>
</dbReference>
<dbReference type="InterPro" id="IPR005872">
    <property type="entry name" value="SUI1_arc_bac"/>
</dbReference>
<dbReference type="PIRSF" id="PIRSF037511">
    <property type="entry name" value="Transl_init_SUI1_pro"/>
    <property type="match status" value="1"/>
</dbReference>
<proteinExistence type="inferred from homology"/>
<evidence type="ECO:0000256" key="4">
    <source>
        <dbReference type="HAMAP-Rule" id="MF_00604"/>
    </source>
</evidence>
<reference evidence="7" key="1">
    <citation type="journal article" date="2022" name="Nat. Microbiol.">
        <title>Unique mobile elements and scalable gene flow at the prokaryote-eukaryote boundary revealed by circularized Asgard archaea genomes.</title>
        <authorList>
            <person name="Wu F."/>
            <person name="Speth D.R."/>
            <person name="Philosof A."/>
            <person name="Cremiere A."/>
            <person name="Narayanan A."/>
            <person name="Barco R.A."/>
            <person name="Connon S.A."/>
            <person name="Amend J.P."/>
            <person name="Antoshechkin I.A."/>
            <person name="Orphan V.J."/>
        </authorList>
    </citation>
    <scope>NUCLEOTIDE SEQUENCE</scope>
    <source>
        <strain evidence="7">PM71</strain>
    </source>
</reference>